<comment type="caution">
    <text evidence="6">The sequence shown here is derived from an EMBL/GenBank/DDBJ whole genome shotgun (WGS) entry which is preliminary data.</text>
</comment>
<dbReference type="Pfam" id="PF08668">
    <property type="entry name" value="HDOD"/>
    <property type="match status" value="1"/>
</dbReference>
<name>A0A923E627_CLOTT</name>
<organism evidence="6 7">
    <name type="scientific">Clostridium tetanomorphum</name>
    <dbReference type="NCBI Taxonomy" id="1553"/>
    <lineage>
        <taxon>Bacteria</taxon>
        <taxon>Bacillati</taxon>
        <taxon>Bacillota</taxon>
        <taxon>Clostridia</taxon>
        <taxon>Eubacteriales</taxon>
        <taxon>Clostridiaceae</taxon>
        <taxon>Clostridium</taxon>
    </lineage>
</organism>
<protein>
    <recommendedName>
        <fullName evidence="1">Stage 0 sporulation protein A homolog</fullName>
    </recommendedName>
</protein>
<dbReference type="GO" id="GO:0000160">
    <property type="term" value="P:phosphorelay signal transduction system"/>
    <property type="evidence" value="ECO:0007669"/>
    <property type="project" value="InterPro"/>
</dbReference>
<evidence type="ECO:0000256" key="3">
    <source>
        <dbReference type="PROSITE-ProRule" id="PRU00169"/>
    </source>
</evidence>
<feature type="domain" description="HDOD" evidence="5">
    <location>
        <begin position="140"/>
        <end position="330"/>
    </location>
</feature>
<gene>
    <name evidence="6" type="ORF">HGG79_05090</name>
</gene>
<keyword evidence="7" id="KW-1185">Reference proteome</keyword>
<feature type="domain" description="Response regulatory" evidence="4">
    <location>
        <begin position="4"/>
        <end position="119"/>
    </location>
</feature>
<dbReference type="PROSITE" id="PS51833">
    <property type="entry name" value="HDOD"/>
    <property type="match status" value="1"/>
</dbReference>
<evidence type="ECO:0000313" key="6">
    <source>
        <dbReference type="EMBL" id="MBC2397157.1"/>
    </source>
</evidence>
<keyword evidence="3" id="KW-0597">Phosphoprotein</keyword>
<dbReference type="SUPFAM" id="SSF109604">
    <property type="entry name" value="HD-domain/PDEase-like"/>
    <property type="match status" value="1"/>
</dbReference>
<dbReference type="PROSITE" id="PS50110">
    <property type="entry name" value="RESPONSE_REGULATORY"/>
    <property type="match status" value="1"/>
</dbReference>
<proteinExistence type="predicted"/>
<dbReference type="InterPro" id="IPR003607">
    <property type="entry name" value="HD/PDEase_dom"/>
</dbReference>
<evidence type="ECO:0000259" key="5">
    <source>
        <dbReference type="PROSITE" id="PS51833"/>
    </source>
</evidence>
<feature type="modified residue" description="4-aspartylphosphate" evidence="3">
    <location>
        <position position="53"/>
    </location>
</feature>
<accession>A0A923E627</accession>
<dbReference type="CDD" id="cd17569">
    <property type="entry name" value="REC_HupR-like"/>
    <property type="match status" value="1"/>
</dbReference>
<dbReference type="EMBL" id="JAAZWO010000004">
    <property type="protein sequence ID" value="MBC2397157.1"/>
    <property type="molecule type" value="Genomic_DNA"/>
</dbReference>
<reference evidence="6 7" key="1">
    <citation type="submission" date="2020-04" db="EMBL/GenBank/DDBJ databases">
        <title>Genomic insights into acetone-butanol-ethanol (ABE) fermentation by sequencing solventogenic clostridia strains.</title>
        <authorList>
            <person name="Brown S."/>
        </authorList>
    </citation>
    <scope>NUCLEOTIDE SEQUENCE [LARGE SCALE GENOMIC DNA]</scope>
    <source>
        <strain evidence="6 7">DJ011</strain>
    </source>
</reference>
<dbReference type="SMART" id="SM00448">
    <property type="entry name" value="REC"/>
    <property type="match status" value="1"/>
</dbReference>
<dbReference type="Pfam" id="PF00072">
    <property type="entry name" value="Response_reg"/>
    <property type="match status" value="1"/>
</dbReference>
<dbReference type="InterPro" id="IPR011006">
    <property type="entry name" value="CheY-like_superfamily"/>
</dbReference>
<dbReference type="Gene3D" id="1.10.3210.10">
    <property type="entry name" value="Hypothetical protein af1432"/>
    <property type="match status" value="1"/>
</dbReference>
<dbReference type="RefSeq" id="WP_051593363.1">
    <property type="nucleotide sequence ID" value="NZ_JAAZWO010000004.1"/>
</dbReference>
<dbReference type="Gene3D" id="3.40.50.2300">
    <property type="match status" value="1"/>
</dbReference>
<dbReference type="Proteomes" id="UP000563151">
    <property type="component" value="Unassembled WGS sequence"/>
</dbReference>
<dbReference type="PANTHER" id="PTHR33525">
    <property type="match status" value="1"/>
</dbReference>
<dbReference type="InterPro" id="IPR001789">
    <property type="entry name" value="Sig_transdc_resp-reg_receiver"/>
</dbReference>
<sequence>MKKSILFVDDEKQILNSLRRVFMGSNYTTYFVLSGEEALNILSKNHIDLIITDMRMPNMDGAELLSIVKKDYPNVVRMILSGYSEEAQTLKVFESNLVTSYILKPWNNKELMETVDKVFKSEYINISDELIQMLNDIEKLPYSIKIYKELCAMIEKENDIDDISKIIEKDPVITFKILTIVNSSFYGLKTGSIRQALSYLGLNNIKNLIFICYFIDLEKSQYSDELNILWNHLSMTNNIIVKMYKEILKEKFPEELSTAGILHDIGRIILLSCYENKNISLNEFENIINMSVEEEKLIFKNSHDEIGAYILSRLKMPSYIIEAVLYHHNPLDSKVNNKRFLCVLHIADFCSWNIMFHKSKYKLQKDVMDYLNITEQQIYEFMKEYKNSNEKGGEDVYL</sequence>
<evidence type="ECO:0000259" key="4">
    <source>
        <dbReference type="PROSITE" id="PS50110"/>
    </source>
</evidence>
<dbReference type="InterPro" id="IPR013976">
    <property type="entry name" value="HDOD"/>
</dbReference>
<evidence type="ECO:0000256" key="2">
    <source>
        <dbReference type="ARBA" id="ARBA00024867"/>
    </source>
</evidence>
<evidence type="ECO:0000256" key="1">
    <source>
        <dbReference type="ARBA" id="ARBA00018672"/>
    </source>
</evidence>
<dbReference type="SUPFAM" id="SSF52172">
    <property type="entry name" value="CheY-like"/>
    <property type="match status" value="1"/>
</dbReference>
<dbReference type="AlphaFoldDB" id="A0A923E627"/>
<dbReference type="PANTHER" id="PTHR33525:SF3">
    <property type="entry name" value="RIBONUCLEASE Y"/>
    <property type="match status" value="1"/>
</dbReference>
<dbReference type="CDD" id="cd00077">
    <property type="entry name" value="HDc"/>
    <property type="match status" value="1"/>
</dbReference>
<comment type="function">
    <text evidence="2">May play the central regulatory role in sporulation. It may be an element of the effector pathway responsible for the activation of sporulation genes in response to nutritional stress. Spo0A may act in concert with spo0H (a sigma factor) to control the expression of some genes that are critical to the sporulation process.</text>
</comment>
<dbReference type="InterPro" id="IPR052340">
    <property type="entry name" value="RNase_Y/CdgJ"/>
</dbReference>
<evidence type="ECO:0000313" key="7">
    <source>
        <dbReference type="Proteomes" id="UP000563151"/>
    </source>
</evidence>